<dbReference type="KEGG" id="mpad:KEF85_09955"/>
<accession>A0A975MLQ6</accession>
<dbReference type="EMBL" id="CP073754">
    <property type="protein sequence ID" value="QWF69699.1"/>
    <property type="molecule type" value="Genomic_DNA"/>
</dbReference>
<protein>
    <submittedName>
        <fullName evidence="1">Uncharacterized protein</fullName>
    </submittedName>
</protein>
<evidence type="ECO:0000313" key="2">
    <source>
        <dbReference type="Proteomes" id="UP000676649"/>
    </source>
</evidence>
<evidence type="ECO:0000313" key="1">
    <source>
        <dbReference type="EMBL" id="QWF69699.1"/>
    </source>
</evidence>
<name>A0A975MLQ6_9GAMM</name>
<gene>
    <name evidence="1" type="ORF">KEF85_09955</name>
</gene>
<keyword evidence="2" id="KW-1185">Reference proteome</keyword>
<dbReference type="InterPro" id="IPR045809">
    <property type="entry name" value="MobI"/>
</dbReference>
<dbReference type="Proteomes" id="UP000676649">
    <property type="component" value="Chromosome"/>
</dbReference>
<dbReference type="RefSeq" id="WP_215580068.1">
    <property type="nucleotide sequence ID" value="NZ_CP073754.1"/>
</dbReference>
<sequence length="154" mass="18730">MLHNDDLQIVADLTEEHFLAWIELKIEDLYQQAKLLVDDYWARLAQGQKQHDKSERGHIGVRIRRREHCLSFSIEWFRIKKIRKDFEDKVIAIYIRKGRSYRYPLEKMLKNEPDWEAEIIEELETEFAEIRRQVDMLGKIRDKVQDYSKWVAPK</sequence>
<reference evidence="1" key="1">
    <citation type="submission" date="2021-04" db="EMBL/GenBank/DDBJ databases">
        <title>Draft genome sequence data of methanotrophic Methylovulum sp. strain S1L and Methylomonas sp. strain S2AM isolated from boreal lake water columns.</title>
        <authorList>
            <person name="Rissanen A.J."/>
            <person name="Mangayil R."/>
            <person name="Svenning M.M."/>
            <person name="Khanongnuch R."/>
        </authorList>
    </citation>
    <scope>NUCLEOTIDE SEQUENCE</scope>
    <source>
        <strain evidence="1">S2AM</strain>
    </source>
</reference>
<organism evidence="1 2">
    <name type="scientific">Methylomonas paludis</name>
    <dbReference type="NCBI Taxonomy" id="1173101"/>
    <lineage>
        <taxon>Bacteria</taxon>
        <taxon>Pseudomonadati</taxon>
        <taxon>Pseudomonadota</taxon>
        <taxon>Gammaproteobacteria</taxon>
        <taxon>Methylococcales</taxon>
        <taxon>Methylococcaceae</taxon>
        <taxon>Methylomonas</taxon>
    </lineage>
</organism>
<dbReference type="Pfam" id="PF19456">
    <property type="entry name" value="MobI"/>
    <property type="match status" value="1"/>
</dbReference>
<proteinExistence type="predicted"/>
<dbReference type="AlphaFoldDB" id="A0A975MLQ6"/>